<dbReference type="InterPro" id="IPR036047">
    <property type="entry name" value="F-box-like_dom_sf"/>
</dbReference>
<gene>
    <name evidence="2" type="ORF">QYE76_057658</name>
</gene>
<dbReference type="PANTHER" id="PTHR31672:SF13">
    <property type="entry name" value="F-BOX PROTEIN CPR30-LIKE"/>
    <property type="match status" value="1"/>
</dbReference>
<dbReference type="PANTHER" id="PTHR31672">
    <property type="entry name" value="BNACNNG10540D PROTEIN"/>
    <property type="match status" value="1"/>
</dbReference>
<dbReference type="Pfam" id="PF00646">
    <property type="entry name" value="F-box"/>
    <property type="match status" value="1"/>
</dbReference>
<reference evidence="2" key="1">
    <citation type="submission" date="2023-07" db="EMBL/GenBank/DDBJ databases">
        <title>A chromosome-level genome assembly of Lolium multiflorum.</title>
        <authorList>
            <person name="Chen Y."/>
            <person name="Copetti D."/>
            <person name="Kolliker R."/>
            <person name="Studer B."/>
        </authorList>
    </citation>
    <scope>NUCLEOTIDE SEQUENCE</scope>
    <source>
        <strain evidence="2">02402/16</strain>
        <tissue evidence="2">Leaf</tissue>
    </source>
</reference>
<name>A0AAD8T4M1_LOLMU</name>
<dbReference type="Proteomes" id="UP001231189">
    <property type="component" value="Unassembled WGS sequence"/>
</dbReference>
<sequence length="286" mass="32133">MNDVETGPPPPASRRKAPYMSHELVWEILSRLPVKSLVRFSLVCKTWRATISRDASFHRAHLRRQKPWLLISPHTQEEYWRDDAPLHTDKVGLYRWEAHQEGTTAPLVHATGLSSDDLMHGFAHCDGLVLLPSDAAVHVLNPATHRTLTLPWSPGADRPPRKGNKEPYTFSHQAFGLGYDTHSNTYKVARFFYRSVYACAIGGYHYTTEGALVEDIMREGSGPRLHGTFIRLRNGEVALNRLAKVALLGGDKSIEADQELRLRERLAVLEIELLAGASERRDAATS</sequence>
<keyword evidence="3" id="KW-1185">Reference proteome</keyword>
<dbReference type="AlphaFoldDB" id="A0AAD8T4M1"/>
<dbReference type="Gene3D" id="1.20.1280.50">
    <property type="match status" value="1"/>
</dbReference>
<dbReference type="InterPro" id="IPR001810">
    <property type="entry name" value="F-box_dom"/>
</dbReference>
<dbReference type="InterPro" id="IPR050796">
    <property type="entry name" value="SCF_F-box_component"/>
</dbReference>
<protein>
    <recommendedName>
        <fullName evidence="1">F-box domain-containing protein</fullName>
    </recommendedName>
</protein>
<dbReference type="SUPFAM" id="SSF81383">
    <property type="entry name" value="F-box domain"/>
    <property type="match status" value="1"/>
</dbReference>
<proteinExistence type="predicted"/>
<dbReference type="CDD" id="cd22157">
    <property type="entry name" value="F-box_AtFBW1-like"/>
    <property type="match status" value="1"/>
</dbReference>
<evidence type="ECO:0000259" key="1">
    <source>
        <dbReference type="PROSITE" id="PS50181"/>
    </source>
</evidence>
<comment type="caution">
    <text evidence="2">The sequence shown here is derived from an EMBL/GenBank/DDBJ whole genome shotgun (WGS) entry which is preliminary data.</text>
</comment>
<feature type="domain" description="F-box" evidence="1">
    <location>
        <begin position="14"/>
        <end position="60"/>
    </location>
</feature>
<accession>A0AAD8T4M1</accession>
<dbReference type="SMART" id="SM00256">
    <property type="entry name" value="FBOX"/>
    <property type="match status" value="1"/>
</dbReference>
<organism evidence="2 3">
    <name type="scientific">Lolium multiflorum</name>
    <name type="common">Italian ryegrass</name>
    <name type="synonym">Lolium perenne subsp. multiflorum</name>
    <dbReference type="NCBI Taxonomy" id="4521"/>
    <lineage>
        <taxon>Eukaryota</taxon>
        <taxon>Viridiplantae</taxon>
        <taxon>Streptophyta</taxon>
        <taxon>Embryophyta</taxon>
        <taxon>Tracheophyta</taxon>
        <taxon>Spermatophyta</taxon>
        <taxon>Magnoliopsida</taxon>
        <taxon>Liliopsida</taxon>
        <taxon>Poales</taxon>
        <taxon>Poaceae</taxon>
        <taxon>BOP clade</taxon>
        <taxon>Pooideae</taxon>
        <taxon>Poodae</taxon>
        <taxon>Poeae</taxon>
        <taxon>Poeae Chloroplast Group 2 (Poeae type)</taxon>
        <taxon>Loliodinae</taxon>
        <taxon>Loliinae</taxon>
        <taxon>Lolium</taxon>
    </lineage>
</organism>
<dbReference type="EMBL" id="JAUUTY010000003">
    <property type="protein sequence ID" value="KAK1669499.1"/>
    <property type="molecule type" value="Genomic_DNA"/>
</dbReference>
<dbReference type="PROSITE" id="PS50181">
    <property type="entry name" value="FBOX"/>
    <property type="match status" value="1"/>
</dbReference>
<evidence type="ECO:0000313" key="2">
    <source>
        <dbReference type="EMBL" id="KAK1669499.1"/>
    </source>
</evidence>
<evidence type="ECO:0000313" key="3">
    <source>
        <dbReference type="Proteomes" id="UP001231189"/>
    </source>
</evidence>